<evidence type="ECO:0000313" key="3">
    <source>
        <dbReference type="EMBL" id="CAU99287.1"/>
    </source>
</evidence>
<dbReference type="EMBL" id="CU928145">
    <property type="protein sequence ID" value="CAU99287.1"/>
    <property type="molecule type" value="Genomic_DNA"/>
</dbReference>
<dbReference type="InterPro" id="IPR002525">
    <property type="entry name" value="Transp_IS110-like_N"/>
</dbReference>
<feature type="domain" description="Transposase IS116/IS110/IS902 C-terminal" evidence="2">
    <location>
        <begin position="233"/>
        <end position="304"/>
    </location>
</feature>
<dbReference type="NCBIfam" id="NF033542">
    <property type="entry name" value="transpos_IS110"/>
    <property type="match status" value="1"/>
</dbReference>
<dbReference type="GO" id="GO:0006313">
    <property type="term" value="P:DNA transposition"/>
    <property type="evidence" value="ECO:0007669"/>
    <property type="project" value="InterPro"/>
</dbReference>
<dbReference type="PANTHER" id="PTHR33055:SF13">
    <property type="entry name" value="TRANSPOSASE"/>
    <property type="match status" value="1"/>
</dbReference>
<dbReference type="KEGG" id="eck:EC55989_3273"/>
<evidence type="ECO:0000313" key="4">
    <source>
        <dbReference type="Proteomes" id="UP000000746"/>
    </source>
</evidence>
<keyword evidence="4" id="KW-1185">Reference proteome</keyword>
<name>B7LFP2_ECO55</name>
<dbReference type="GO" id="GO:0003677">
    <property type="term" value="F:DNA binding"/>
    <property type="evidence" value="ECO:0007669"/>
    <property type="project" value="InterPro"/>
</dbReference>
<dbReference type="AlphaFoldDB" id="B7LFP2"/>
<reference evidence="4" key="1">
    <citation type="journal article" date="2009" name="PLoS Genet.">
        <title>Organised genome dynamics in the Escherichia coli species results in highly diverse adaptive paths.</title>
        <authorList>
            <person name="Touchon M."/>
            <person name="Hoede C."/>
            <person name="Tenaillon O."/>
            <person name="Barbe V."/>
            <person name="Baeriswyl S."/>
            <person name="Bidet P."/>
            <person name="Bingen E."/>
            <person name="Bonacorsi S."/>
            <person name="Bouchier C."/>
            <person name="Bouvet O."/>
            <person name="Calteau A."/>
            <person name="Chiapello H."/>
            <person name="Clermont O."/>
            <person name="Cruveiller S."/>
            <person name="Danchin A."/>
            <person name="Diard M."/>
            <person name="Dossat C."/>
            <person name="Karoui M.E."/>
            <person name="Frapy E."/>
            <person name="Garry L."/>
            <person name="Ghigo J.M."/>
            <person name="Gilles A.M."/>
            <person name="Johnson J."/>
            <person name="Le Bouguenec C."/>
            <person name="Lescat M."/>
            <person name="Mangenot S."/>
            <person name="Martinez-Jehanne V."/>
            <person name="Matic I."/>
            <person name="Nassif X."/>
            <person name="Oztas S."/>
            <person name="Petit M.A."/>
            <person name="Pichon C."/>
            <person name="Rouy Z."/>
            <person name="Ruf C.S."/>
            <person name="Schneider D."/>
            <person name="Tourret J."/>
            <person name="Vacherie B."/>
            <person name="Vallenet D."/>
            <person name="Medigue C."/>
            <person name="Rocha E.P.C."/>
            <person name="Denamur E."/>
        </authorList>
    </citation>
    <scope>NUCLEOTIDE SEQUENCE [LARGE SCALE GENOMIC DNA]</scope>
    <source>
        <strain evidence="4">55989 / EAEC</strain>
    </source>
</reference>
<protein>
    <submittedName>
        <fullName evidence="3">Transposase</fullName>
    </submittedName>
</protein>
<evidence type="ECO:0000259" key="2">
    <source>
        <dbReference type="Pfam" id="PF02371"/>
    </source>
</evidence>
<dbReference type="InterPro" id="IPR003346">
    <property type="entry name" value="Transposase_20"/>
</dbReference>
<sequence>MVTLCHVFGVHRSSYRYWKNRPEKPDCRRAVLRSQVLELHGISHGSAGARSIATMATRRGYQMGRWLAGRLMKELGLVSCQQPTHRYKRSGHEHVAIPKSPTDRIKNDHRDAISLARLLRAGELTPVWIPDLTHEAMRDLIRARAAAKRDSRVARQRILSMLLRTDKHYAGKHWTGKHRTWLANQSFSQPSQQIAFQHYCQSLEQIEDRILQLDQEISRLLPEWSLCNLVCQLQALKGVGQLIAITLVAELGDFSRFSNPKQLMAFLGLVPGEYSSGNSIRPRGITKVGNSELRRLLYEAAWSYRTPAKVGAWLIYYRPDSVTQYSKDIAWKAQQRLCSRYRSLTAKGKKSQVAITAVARELTGFMWDIALAAQSSFSQQKQN</sequence>
<gene>
    <name evidence="3" type="ordered locus">EC55989_3273</name>
</gene>
<dbReference type="GO" id="GO:0004803">
    <property type="term" value="F:transposase activity"/>
    <property type="evidence" value="ECO:0007669"/>
    <property type="project" value="InterPro"/>
</dbReference>
<dbReference type="InterPro" id="IPR047650">
    <property type="entry name" value="Transpos_IS110"/>
</dbReference>
<dbReference type="Proteomes" id="UP000000746">
    <property type="component" value="Chromosome"/>
</dbReference>
<accession>B7LFP2</accession>
<dbReference type="HOGENOM" id="CLU_036902_1_1_6"/>
<evidence type="ECO:0000259" key="1">
    <source>
        <dbReference type="Pfam" id="PF01548"/>
    </source>
</evidence>
<feature type="domain" description="Transposase IS110-like N-terminal" evidence="1">
    <location>
        <begin position="103"/>
        <end position="164"/>
    </location>
</feature>
<dbReference type="PANTHER" id="PTHR33055">
    <property type="entry name" value="TRANSPOSASE FOR INSERTION SEQUENCE ELEMENT IS1111A"/>
    <property type="match status" value="1"/>
</dbReference>
<dbReference type="Pfam" id="PF02371">
    <property type="entry name" value="Transposase_20"/>
    <property type="match status" value="1"/>
</dbReference>
<organism evidence="3 4">
    <name type="scientific">Escherichia coli (strain 55989 / EAEC)</name>
    <dbReference type="NCBI Taxonomy" id="585055"/>
    <lineage>
        <taxon>Bacteria</taxon>
        <taxon>Pseudomonadati</taxon>
        <taxon>Pseudomonadota</taxon>
        <taxon>Gammaproteobacteria</taxon>
        <taxon>Enterobacterales</taxon>
        <taxon>Enterobacteriaceae</taxon>
        <taxon>Escherichia</taxon>
    </lineage>
</organism>
<proteinExistence type="predicted"/>
<dbReference type="Pfam" id="PF01548">
    <property type="entry name" value="DEDD_Tnp_IS110"/>
    <property type="match status" value="1"/>
</dbReference>